<protein>
    <submittedName>
        <fullName evidence="2">Uncharacterized protein</fullName>
    </submittedName>
</protein>
<reference evidence="2" key="1">
    <citation type="submission" date="2018-05" db="EMBL/GenBank/DDBJ databases">
        <authorList>
            <person name="Lanie J.A."/>
            <person name="Ng W.-L."/>
            <person name="Kazmierczak K.M."/>
            <person name="Andrzejewski T.M."/>
            <person name="Davidsen T.M."/>
            <person name="Wayne K.J."/>
            <person name="Tettelin H."/>
            <person name="Glass J.I."/>
            <person name="Rusch D."/>
            <person name="Podicherti R."/>
            <person name="Tsui H.-C.T."/>
            <person name="Winkler M.E."/>
        </authorList>
    </citation>
    <scope>NUCLEOTIDE SEQUENCE</scope>
</reference>
<sequence length="23" mass="2701">MNNKLNMLSETYLTHQKMSSESN</sequence>
<organism evidence="2">
    <name type="scientific">marine metagenome</name>
    <dbReference type="NCBI Taxonomy" id="408172"/>
    <lineage>
        <taxon>unclassified sequences</taxon>
        <taxon>metagenomes</taxon>
        <taxon>ecological metagenomes</taxon>
    </lineage>
</organism>
<dbReference type="AlphaFoldDB" id="A0A382PV23"/>
<evidence type="ECO:0000256" key="1">
    <source>
        <dbReference type="SAM" id="MobiDB-lite"/>
    </source>
</evidence>
<evidence type="ECO:0000313" key="2">
    <source>
        <dbReference type="EMBL" id="SVC75821.1"/>
    </source>
</evidence>
<proteinExistence type="predicted"/>
<gene>
    <name evidence="2" type="ORF">METZ01_LOCUS328675</name>
</gene>
<feature type="region of interest" description="Disordered" evidence="1">
    <location>
        <begin position="1"/>
        <end position="23"/>
    </location>
</feature>
<accession>A0A382PV23</accession>
<dbReference type="EMBL" id="UINC01109180">
    <property type="protein sequence ID" value="SVC75821.1"/>
    <property type="molecule type" value="Genomic_DNA"/>
</dbReference>
<name>A0A382PV23_9ZZZZ</name>